<feature type="domain" description="Domain X" evidence="1">
    <location>
        <begin position="63"/>
        <end position="136"/>
    </location>
</feature>
<reference evidence="2 3" key="1">
    <citation type="journal article" date="2023" name="Int. J. Syst. Evol. Microbiol.">
        <title>The observation of taxonomic boundaries for the 16SrII and 16SrXXV phytoplasmas using genome-based delimitation.</title>
        <authorList>
            <person name="Rodrigues Jardim B."/>
            <person name="Tran-Nguyen L.T.T."/>
            <person name="Gambley C."/>
            <person name="Al-Sadi A.M."/>
            <person name="Al-Subhi A.M."/>
            <person name="Foissac X."/>
            <person name="Salar P."/>
            <person name="Cai H."/>
            <person name="Yang J.Y."/>
            <person name="Davis R."/>
            <person name="Jones L."/>
            <person name="Rodoni B."/>
            <person name="Constable F.E."/>
        </authorList>
    </citation>
    <scope>NUCLEOTIDE SEQUENCE [LARGE SCALE GENOMIC DNA]</scope>
    <source>
        <strain evidence="2">BAWM-225</strain>
    </source>
</reference>
<dbReference type="InterPro" id="IPR024937">
    <property type="entry name" value="Domain_X"/>
</dbReference>
<accession>A0ABT9D653</accession>
<dbReference type="EMBL" id="JAOSIQ010000031">
    <property type="protein sequence ID" value="MDO8064286.1"/>
    <property type="molecule type" value="Genomic_DNA"/>
</dbReference>
<evidence type="ECO:0000313" key="2">
    <source>
        <dbReference type="EMBL" id="MDO8064286.1"/>
    </source>
</evidence>
<name>A0ABT9D653_9MOLU</name>
<sequence>MTEDLGLKVSRRDKTQIVPVTKGCKFLSYLVKINPTRNTTTKKTAKNSLNDKVNILIPRKTVKEYINNYSWEKGEKIVHDQTLVHQKPLEIIRTYKTIIRGIIQYFCIAGNLSQLMYLNYIAEYSCLKILANKWKTSIARV</sequence>
<evidence type="ECO:0000259" key="1">
    <source>
        <dbReference type="Pfam" id="PF01348"/>
    </source>
</evidence>
<keyword evidence="3" id="KW-1185">Reference proteome</keyword>
<dbReference type="Proteomes" id="UP001170683">
    <property type="component" value="Unassembled WGS sequence"/>
</dbReference>
<protein>
    <recommendedName>
        <fullName evidence="1">Domain X domain-containing protein</fullName>
    </recommendedName>
</protein>
<evidence type="ECO:0000313" key="3">
    <source>
        <dbReference type="Proteomes" id="UP001170683"/>
    </source>
</evidence>
<comment type="caution">
    <text evidence="2">The sequence shown here is derived from an EMBL/GenBank/DDBJ whole genome shotgun (WGS) entry which is preliminary data.</text>
</comment>
<dbReference type="Pfam" id="PF01348">
    <property type="entry name" value="Intron_maturas2"/>
    <property type="match status" value="1"/>
</dbReference>
<dbReference type="RefSeq" id="WP_304514480.1">
    <property type="nucleotide sequence ID" value="NZ_JAOSIQ010000031.1"/>
</dbReference>
<organism evidence="2 3">
    <name type="scientific">Candidatus Phytoplasma bonamiae</name>
    <dbReference type="NCBI Taxonomy" id="2982626"/>
    <lineage>
        <taxon>Bacteria</taxon>
        <taxon>Bacillati</taxon>
        <taxon>Mycoplasmatota</taxon>
        <taxon>Mollicutes</taxon>
        <taxon>Acholeplasmatales</taxon>
        <taxon>Acholeplasmataceae</taxon>
        <taxon>Candidatus Phytoplasma</taxon>
        <taxon>16SrII (Peanut WB group)</taxon>
    </lineage>
</organism>
<gene>
    <name evidence="2" type="ORF">OC701_02345</name>
</gene>
<proteinExistence type="predicted"/>